<dbReference type="AlphaFoldDB" id="A0A644X6G8"/>
<accession>A0A644X6G8</accession>
<dbReference type="PANTHER" id="PTHR43364:SF4">
    <property type="entry name" value="NAD(P)-LINKED OXIDOREDUCTASE SUPERFAMILY PROTEIN"/>
    <property type="match status" value="1"/>
</dbReference>
<feature type="domain" description="NADP-dependent oxidoreductase" evidence="2">
    <location>
        <begin position="24"/>
        <end position="313"/>
    </location>
</feature>
<dbReference type="InterPro" id="IPR023210">
    <property type="entry name" value="NADP_OxRdtase_dom"/>
</dbReference>
<evidence type="ECO:0000259" key="2">
    <source>
        <dbReference type="Pfam" id="PF00248"/>
    </source>
</evidence>
<reference evidence="3" key="1">
    <citation type="submission" date="2019-08" db="EMBL/GenBank/DDBJ databases">
        <authorList>
            <person name="Kucharzyk K."/>
            <person name="Murdoch R.W."/>
            <person name="Higgins S."/>
            <person name="Loffler F."/>
        </authorList>
    </citation>
    <scope>NUCLEOTIDE SEQUENCE</scope>
</reference>
<evidence type="ECO:0000313" key="3">
    <source>
        <dbReference type="EMBL" id="MPM11537.1"/>
    </source>
</evidence>
<protein>
    <submittedName>
        <fullName evidence="3">Aldo-keto reductase IolS</fullName>
        <ecNumber evidence="3">1.1.1.-</ecNumber>
    </submittedName>
</protein>
<dbReference type="Gene3D" id="3.20.20.100">
    <property type="entry name" value="NADP-dependent oxidoreductase domain"/>
    <property type="match status" value="1"/>
</dbReference>
<dbReference type="SUPFAM" id="SSF51430">
    <property type="entry name" value="NAD(P)-linked oxidoreductase"/>
    <property type="match status" value="1"/>
</dbReference>
<dbReference type="GO" id="GO:0016491">
    <property type="term" value="F:oxidoreductase activity"/>
    <property type="evidence" value="ECO:0007669"/>
    <property type="project" value="UniProtKB-KW"/>
</dbReference>
<dbReference type="Pfam" id="PF00248">
    <property type="entry name" value="Aldo_ket_red"/>
    <property type="match status" value="1"/>
</dbReference>
<dbReference type="InterPro" id="IPR050523">
    <property type="entry name" value="AKR_Detox_Biosynth"/>
</dbReference>
<sequence>MDKERGNDMTELVKLGRTDLLIHPIGLGANKIAAADPETNTEYGGDVLLSAINKGLNFIDTAFMYGMGTSETIIGKTLKEHNLRNNVVIATKGAHEVTEAGMVLNNNPAFLTEQVENSLRRLQTDHIDLYYIHFPDEATPKAEAVGALQRLKEQGKIRAIGVSNFNLEQLKEGNANGYIDVVQDEYNLLNQSAEENLFPYCREQGISFIPYFPFASGLLAGKYTETSVLSEKQQQRPQFQGDTYLDILKRVDLIRPLAVKHHTGLQNIVLAYYLTKDVVDAVIPGARNRQQVLENLEAAEVRLDAADIALIQQAFPASYRLPK</sequence>
<dbReference type="InterPro" id="IPR020471">
    <property type="entry name" value="AKR"/>
</dbReference>
<dbReference type="GO" id="GO:0005829">
    <property type="term" value="C:cytosol"/>
    <property type="evidence" value="ECO:0007669"/>
    <property type="project" value="TreeGrafter"/>
</dbReference>
<evidence type="ECO:0000256" key="1">
    <source>
        <dbReference type="ARBA" id="ARBA00023002"/>
    </source>
</evidence>
<gene>
    <name evidence="3" type="primary">iolS_6</name>
    <name evidence="3" type="ORF">SDC9_57883</name>
</gene>
<dbReference type="EMBL" id="VSSQ01001843">
    <property type="protein sequence ID" value="MPM11537.1"/>
    <property type="molecule type" value="Genomic_DNA"/>
</dbReference>
<dbReference type="PANTHER" id="PTHR43364">
    <property type="entry name" value="NADH-SPECIFIC METHYLGLYOXAL REDUCTASE-RELATED"/>
    <property type="match status" value="1"/>
</dbReference>
<proteinExistence type="predicted"/>
<dbReference type="PROSITE" id="PS00062">
    <property type="entry name" value="ALDOKETO_REDUCTASE_2"/>
    <property type="match status" value="1"/>
</dbReference>
<dbReference type="EC" id="1.1.1.-" evidence="3"/>
<dbReference type="PRINTS" id="PR00069">
    <property type="entry name" value="ALDKETRDTASE"/>
</dbReference>
<keyword evidence="1 3" id="KW-0560">Oxidoreductase</keyword>
<name>A0A644X6G8_9ZZZZ</name>
<dbReference type="InterPro" id="IPR036812">
    <property type="entry name" value="NAD(P)_OxRdtase_dom_sf"/>
</dbReference>
<organism evidence="3">
    <name type="scientific">bioreactor metagenome</name>
    <dbReference type="NCBI Taxonomy" id="1076179"/>
    <lineage>
        <taxon>unclassified sequences</taxon>
        <taxon>metagenomes</taxon>
        <taxon>ecological metagenomes</taxon>
    </lineage>
</organism>
<dbReference type="InterPro" id="IPR018170">
    <property type="entry name" value="Aldo/ket_reductase_CS"/>
</dbReference>
<comment type="caution">
    <text evidence="3">The sequence shown here is derived from an EMBL/GenBank/DDBJ whole genome shotgun (WGS) entry which is preliminary data.</text>
</comment>